<evidence type="ECO:0000259" key="1">
    <source>
        <dbReference type="Pfam" id="PF08327"/>
    </source>
</evidence>
<dbReference type="AlphaFoldDB" id="A0A9E2SFT9"/>
<dbReference type="EMBL" id="JAHSPG010000018">
    <property type="protein sequence ID" value="MBV4360440.1"/>
    <property type="molecule type" value="Genomic_DNA"/>
</dbReference>
<reference evidence="2" key="1">
    <citation type="submission" date="2021-06" db="EMBL/GenBank/DDBJ databases">
        <authorList>
            <person name="Huq M.A."/>
        </authorList>
    </citation>
    <scope>NUCLEOTIDE SEQUENCE</scope>
    <source>
        <strain evidence="2">MAH-26</strain>
    </source>
</reference>
<protein>
    <submittedName>
        <fullName evidence="2">SRPBCC domain-containing protein</fullName>
    </submittedName>
</protein>
<proteinExistence type="predicted"/>
<dbReference type="RefSeq" id="WP_217794819.1">
    <property type="nucleotide sequence ID" value="NZ_JAHSPG010000018.1"/>
</dbReference>
<evidence type="ECO:0000313" key="3">
    <source>
        <dbReference type="Proteomes" id="UP000812270"/>
    </source>
</evidence>
<name>A0A9E2SFT9_9BACT</name>
<feature type="domain" description="Activator of Hsp90 ATPase homologue 1/2-like C-terminal" evidence="1">
    <location>
        <begin position="14"/>
        <end position="136"/>
    </location>
</feature>
<sequence length="147" mass="16792">MQTEIVNQWIYEQPPGEVWKYLTQADLIELWLMPNDFKPIVGHEFSFRIKPIPSLNLDGIFNCKVLELVPFKKLIYSWKGGPGDGSITLDTICEWTLESYGSGTKLHIKQTGFNEANFAIATAMTDGWDKNIQKMIAHMNQQKLASK</sequence>
<accession>A0A9E2SFT9</accession>
<gene>
    <name evidence="2" type="ORF">KTO63_24965</name>
</gene>
<comment type="caution">
    <text evidence="2">The sequence shown here is derived from an EMBL/GenBank/DDBJ whole genome shotgun (WGS) entry which is preliminary data.</text>
</comment>
<dbReference type="InterPro" id="IPR013538">
    <property type="entry name" value="ASHA1/2-like_C"/>
</dbReference>
<organism evidence="2 3">
    <name type="scientific">Pinibacter aurantiacus</name>
    <dbReference type="NCBI Taxonomy" id="2851599"/>
    <lineage>
        <taxon>Bacteria</taxon>
        <taxon>Pseudomonadati</taxon>
        <taxon>Bacteroidota</taxon>
        <taxon>Chitinophagia</taxon>
        <taxon>Chitinophagales</taxon>
        <taxon>Chitinophagaceae</taxon>
        <taxon>Pinibacter</taxon>
    </lineage>
</organism>
<keyword evidence="3" id="KW-1185">Reference proteome</keyword>
<dbReference type="Proteomes" id="UP000812270">
    <property type="component" value="Unassembled WGS sequence"/>
</dbReference>
<dbReference type="CDD" id="cd07814">
    <property type="entry name" value="SRPBCC_CalC_Aha1-like"/>
    <property type="match status" value="1"/>
</dbReference>
<evidence type="ECO:0000313" key="2">
    <source>
        <dbReference type="EMBL" id="MBV4360440.1"/>
    </source>
</evidence>
<dbReference type="Pfam" id="PF08327">
    <property type="entry name" value="AHSA1"/>
    <property type="match status" value="1"/>
</dbReference>